<gene>
    <name evidence="2" type="ORF">SAMN05444417_0956</name>
</gene>
<keyword evidence="1" id="KW-1133">Transmembrane helix</keyword>
<protein>
    <submittedName>
        <fullName evidence="2">Uncharacterized protein</fullName>
    </submittedName>
</protein>
<feature type="transmembrane region" description="Helical" evidence="1">
    <location>
        <begin position="6"/>
        <end position="22"/>
    </location>
</feature>
<name>A0A1M6C1F2_9RHOB</name>
<dbReference type="AlphaFoldDB" id="A0A1M6C1F2"/>
<organism evidence="2 3">
    <name type="scientific">Wenxinia saemankumensis</name>
    <dbReference type="NCBI Taxonomy" id="1447782"/>
    <lineage>
        <taxon>Bacteria</taxon>
        <taxon>Pseudomonadati</taxon>
        <taxon>Pseudomonadota</taxon>
        <taxon>Alphaproteobacteria</taxon>
        <taxon>Rhodobacterales</taxon>
        <taxon>Roseobacteraceae</taxon>
        <taxon>Wenxinia</taxon>
    </lineage>
</organism>
<accession>A0A1M6C1F2</accession>
<keyword evidence="1" id="KW-0472">Membrane</keyword>
<dbReference type="Proteomes" id="UP000184292">
    <property type="component" value="Unassembled WGS sequence"/>
</dbReference>
<sequence>MVNLFLTLIFGPGLVLGLWLGLRAPQGAARRAALTAWALTALWGVGVWTFLFVQVPQEGVGPYLSELIEAVPRLVAVAAVNALMPFAAGYLWARRGRRT</sequence>
<keyword evidence="1" id="KW-0812">Transmembrane</keyword>
<evidence type="ECO:0000313" key="3">
    <source>
        <dbReference type="Proteomes" id="UP000184292"/>
    </source>
</evidence>
<keyword evidence="3" id="KW-1185">Reference proteome</keyword>
<reference evidence="2 3" key="1">
    <citation type="submission" date="2016-11" db="EMBL/GenBank/DDBJ databases">
        <authorList>
            <person name="Jaros S."/>
            <person name="Januszkiewicz K."/>
            <person name="Wedrychowicz H."/>
        </authorList>
    </citation>
    <scope>NUCLEOTIDE SEQUENCE [LARGE SCALE GENOMIC DNA]</scope>
    <source>
        <strain evidence="2 3">DSM 100565</strain>
    </source>
</reference>
<evidence type="ECO:0000256" key="1">
    <source>
        <dbReference type="SAM" id="Phobius"/>
    </source>
</evidence>
<proteinExistence type="predicted"/>
<evidence type="ECO:0000313" key="2">
    <source>
        <dbReference type="EMBL" id="SHI54846.1"/>
    </source>
</evidence>
<feature type="transmembrane region" description="Helical" evidence="1">
    <location>
        <begin position="74"/>
        <end position="93"/>
    </location>
</feature>
<dbReference type="STRING" id="1447782.SAMN05444417_0956"/>
<dbReference type="EMBL" id="FQYO01000002">
    <property type="protein sequence ID" value="SHI54846.1"/>
    <property type="molecule type" value="Genomic_DNA"/>
</dbReference>
<feature type="transmembrane region" description="Helical" evidence="1">
    <location>
        <begin position="34"/>
        <end position="54"/>
    </location>
</feature>
<dbReference type="RefSeq" id="WP_073326688.1">
    <property type="nucleotide sequence ID" value="NZ_FQYO01000002.1"/>
</dbReference>